<comment type="similarity">
    <text evidence="1 2">Belongs to the metallophosphoesterase superfamily. YfcE family.</text>
</comment>
<feature type="domain" description="Calcineurin-like phosphoesterase" evidence="3">
    <location>
        <begin position="1"/>
        <end position="150"/>
    </location>
</feature>
<reference evidence="5" key="1">
    <citation type="submission" date="2017-01" db="EMBL/GenBank/DDBJ databases">
        <authorList>
            <person name="Varghese N."/>
            <person name="Submissions S."/>
        </authorList>
    </citation>
    <scope>NUCLEOTIDE SEQUENCE [LARGE SCALE GENOMIC DNA]</scope>
    <source>
        <strain evidence="5">MNA4</strain>
    </source>
</reference>
<organism evidence="4 5">
    <name type="scientific">Edaphobacillus lindanitolerans</name>
    <dbReference type="NCBI Taxonomy" id="550447"/>
    <lineage>
        <taxon>Bacteria</taxon>
        <taxon>Bacillati</taxon>
        <taxon>Bacillota</taxon>
        <taxon>Bacilli</taxon>
        <taxon>Bacillales</taxon>
        <taxon>Bacillaceae</taxon>
        <taxon>Edaphobacillus</taxon>
    </lineage>
</organism>
<evidence type="ECO:0000256" key="2">
    <source>
        <dbReference type="RuleBase" id="RU362039"/>
    </source>
</evidence>
<dbReference type="Pfam" id="PF12850">
    <property type="entry name" value="Metallophos_2"/>
    <property type="match status" value="1"/>
</dbReference>
<dbReference type="OrthoDB" id="9800565at2"/>
<dbReference type="PANTHER" id="PTHR11124">
    <property type="entry name" value="VACUOLAR SORTING PROTEIN VPS29"/>
    <property type="match status" value="1"/>
</dbReference>
<keyword evidence="5" id="KW-1185">Reference proteome</keyword>
<keyword evidence="2" id="KW-0479">Metal-binding</keyword>
<dbReference type="GO" id="GO:0016787">
    <property type="term" value="F:hydrolase activity"/>
    <property type="evidence" value="ECO:0007669"/>
    <property type="project" value="UniProtKB-UniRule"/>
</dbReference>
<dbReference type="InterPro" id="IPR000979">
    <property type="entry name" value="Phosphodiesterase_MJ0936/Vps29"/>
</dbReference>
<dbReference type="NCBIfam" id="TIGR00040">
    <property type="entry name" value="yfcE"/>
    <property type="match status" value="1"/>
</dbReference>
<dbReference type="AlphaFoldDB" id="A0A1U7PNG8"/>
<sequence length="166" mass="18453">MKIIITGDTHMPRMAKKLPPPLLEELETADHIIHTGDWQTPEVYDELARFAPVDGVSGNADPPELRERFGQKKTITLGGVRIGIVHGDGKGKTTPRRALDAFMEDPPDLILFGHSHIPMNENHDGTILFNPGSPTDKRRQPRFSFGILETGAGTPEPRHVFYDSKI</sequence>
<dbReference type="SUPFAM" id="SSF56300">
    <property type="entry name" value="Metallo-dependent phosphatases"/>
    <property type="match status" value="1"/>
</dbReference>
<comment type="cofactor">
    <cofactor evidence="2">
        <name>a divalent metal cation</name>
        <dbReference type="ChEBI" id="CHEBI:60240"/>
    </cofactor>
</comment>
<evidence type="ECO:0000256" key="1">
    <source>
        <dbReference type="ARBA" id="ARBA00008950"/>
    </source>
</evidence>
<evidence type="ECO:0000259" key="3">
    <source>
        <dbReference type="Pfam" id="PF12850"/>
    </source>
</evidence>
<name>A0A1U7PNG8_9BACI</name>
<dbReference type="InterPro" id="IPR024654">
    <property type="entry name" value="Calcineurin-like_PHP_lpxH"/>
</dbReference>
<dbReference type="EC" id="3.1.4.-" evidence="2"/>
<dbReference type="RefSeq" id="WP_076758100.1">
    <property type="nucleotide sequence ID" value="NZ_FTPL01000002.1"/>
</dbReference>
<dbReference type="GO" id="GO:0046872">
    <property type="term" value="F:metal ion binding"/>
    <property type="evidence" value="ECO:0007669"/>
    <property type="project" value="UniProtKB-KW"/>
</dbReference>
<dbReference type="Proteomes" id="UP000187550">
    <property type="component" value="Unassembled WGS sequence"/>
</dbReference>
<proteinExistence type="inferred from homology"/>
<dbReference type="Gene3D" id="3.60.21.10">
    <property type="match status" value="1"/>
</dbReference>
<dbReference type="STRING" id="550447.SAMN05428946_1738"/>
<gene>
    <name evidence="4" type="ORF">SAMN05428946_1738</name>
</gene>
<protein>
    <recommendedName>
        <fullName evidence="2">Phosphoesterase</fullName>
        <ecNumber evidence="2">3.1.4.-</ecNumber>
    </recommendedName>
</protein>
<dbReference type="InterPro" id="IPR029052">
    <property type="entry name" value="Metallo-depent_PP-like"/>
</dbReference>
<evidence type="ECO:0000313" key="5">
    <source>
        <dbReference type="Proteomes" id="UP000187550"/>
    </source>
</evidence>
<dbReference type="EMBL" id="FTPL01000002">
    <property type="protein sequence ID" value="SIT84586.1"/>
    <property type="molecule type" value="Genomic_DNA"/>
</dbReference>
<accession>A0A1U7PNG8</accession>
<evidence type="ECO:0000313" key="4">
    <source>
        <dbReference type="EMBL" id="SIT84586.1"/>
    </source>
</evidence>